<dbReference type="GO" id="GO:0006508">
    <property type="term" value="P:proteolysis"/>
    <property type="evidence" value="ECO:0007669"/>
    <property type="project" value="UniProtKB-UniRule"/>
</dbReference>
<evidence type="ECO:0000256" key="2">
    <source>
        <dbReference type="ARBA" id="ARBA00008524"/>
    </source>
</evidence>
<feature type="region of interest" description="Disordered" evidence="10">
    <location>
        <begin position="262"/>
        <end position="281"/>
    </location>
</feature>
<evidence type="ECO:0000256" key="10">
    <source>
        <dbReference type="SAM" id="MobiDB-lite"/>
    </source>
</evidence>
<dbReference type="SUPFAM" id="SSF50156">
    <property type="entry name" value="PDZ domain-like"/>
    <property type="match status" value="1"/>
</dbReference>
<keyword evidence="3 7" id="KW-0963">Cytoplasm</keyword>
<dbReference type="InterPro" id="IPR028204">
    <property type="entry name" value="Tricorn_C1"/>
</dbReference>
<evidence type="ECO:0000256" key="6">
    <source>
        <dbReference type="ARBA" id="ARBA00022825"/>
    </source>
</evidence>
<dbReference type="InterPro" id="IPR011042">
    <property type="entry name" value="6-blade_b-propeller_TolB-like"/>
</dbReference>
<feature type="domain" description="PDZ" evidence="11">
    <location>
        <begin position="783"/>
        <end position="833"/>
    </location>
</feature>
<feature type="site" description="Transition state stabilizer; via amide nitrogen" evidence="9">
    <location>
        <position position="990"/>
    </location>
</feature>
<dbReference type="PROSITE" id="PS50106">
    <property type="entry name" value="PDZ"/>
    <property type="match status" value="1"/>
</dbReference>
<evidence type="ECO:0000256" key="3">
    <source>
        <dbReference type="ARBA" id="ARBA00022490"/>
    </source>
</evidence>
<feature type="active site" description="Charge relay system" evidence="8">
    <location>
        <position position="1045"/>
    </location>
</feature>
<dbReference type="InterPro" id="IPR029414">
    <property type="entry name" value="Tricorn_PDZ"/>
</dbReference>
<protein>
    <recommendedName>
        <fullName evidence="7">Tricorn protease homolog</fullName>
        <ecNumber evidence="7">3.4.21.-</ecNumber>
    </recommendedName>
</protein>
<evidence type="ECO:0000256" key="8">
    <source>
        <dbReference type="PIRSR" id="PIRSR036421-1"/>
    </source>
</evidence>
<dbReference type="SUPFAM" id="SSF52096">
    <property type="entry name" value="ClpP/crotonase"/>
    <property type="match status" value="1"/>
</dbReference>
<dbReference type="PANTHER" id="PTHR43253">
    <property type="entry name" value="TRICORN PROTEASE HOMOLOG 2-RELATED"/>
    <property type="match status" value="1"/>
</dbReference>
<dbReference type="InterPro" id="IPR029045">
    <property type="entry name" value="ClpP/crotonase-like_dom_sf"/>
</dbReference>
<dbReference type="Proteomes" id="UP000748308">
    <property type="component" value="Unassembled WGS sequence"/>
</dbReference>
<evidence type="ECO:0000256" key="4">
    <source>
        <dbReference type="ARBA" id="ARBA00022670"/>
    </source>
</evidence>
<dbReference type="InterPro" id="IPR011659">
    <property type="entry name" value="WD40"/>
</dbReference>
<evidence type="ECO:0000256" key="5">
    <source>
        <dbReference type="ARBA" id="ARBA00022801"/>
    </source>
</evidence>
<dbReference type="Pfam" id="PF14684">
    <property type="entry name" value="Tricorn_C1"/>
    <property type="match status" value="1"/>
</dbReference>
<evidence type="ECO:0000256" key="1">
    <source>
        <dbReference type="ARBA" id="ARBA00004496"/>
    </source>
</evidence>
<comment type="caution">
    <text evidence="12">The sequence shown here is derived from an EMBL/GenBank/DDBJ whole genome shotgun (WGS) entry which is preliminary data.</text>
</comment>
<keyword evidence="5 7" id="KW-0378">Hydrolase</keyword>
<evidence type="ECO:0000313" key="12">
    <source>
        <dbReference type="EMBL" id="MBM3316762.1"/>
    </source>
</evidence>
<dbReference type="Pfam" id="PF14685">
    <property type="entry name" value="PDZ_Tricorn"/>
    <property type="match status" value="1"/>
</dbReference>
<organism evidence="12 13">
    <name type="scientific">Eiseniibacteriota bacterium</name>
    <dbReference type="NCBI Taxonomy" id="2212470"/>
    <lineage>
        <taxon>Bacteria</taxon>
        <taxon>Candidatus Eiseniibacteriota</taxon>
    </lineage>
</organism>
<evidence type="ECO:0000313" key="13">
    <source>
        <dbReference type="Proteomes" id="UP000748308"/>
    </source>
</evidence>
<proteinExistence type="inferred from homology"/>
<dbReference type="Gene3D" id="2.30.42.10">
    <property type="match status" value="1"/>
</dbReference>
<comment type="similarity">
    <text evidence="2 7">Belongs to the peptidase S41B family.</text>
</comment>
<comment type="subcellular location">
    <subcellularLocation>
        <location evidence="1 7">Cytoplasm</location>
    </subcellularLocation>
</comment>
<feature type="active site" description="Nucleophile" evidence="8">
    <location>
        <position position="989"/>
    </location>
</feature>
<evidence type="ECO:0000256" key="7">
    <source>
        <dbReference type="PIRNR" id="PIRNR036421"/>
    </source>
</evidence>
<dbReference type="GO" id="GO:0008236">
    <property type="term" value="F:serine-type peptidase activity"/>
    <property type="evidence" value="ECO:0007669"/>
    <property type="project" value="UniProtKB-UniRule"/>
</dbReference>
<dbReference type="InterPro" id="IPR005151">
    <property type="entry name" value="Tail-specific_protease"/>
</dbReference>
<dbReference type="Gene3D" id="2.120.10.30">
    <property type="entry name" value="TolB, C-terminal domain"/>
    <property type="match status" value="3"/>
</dbReference>
<dbReference type="AlphaFoldDB" id="A0A937X9N3"/>
<dbReference type="Gene3D" id="3.90.226.10">
    <property type="entry name" value="2-enoyl-CoA Hydratase, Chain A, domain 1"/>
    <property type="match status" value="1"/>
</dbReference>
<sequence>MSGLGLRPSPPPPGDPRRFPPRAVAPLWAAALALAIACPAGAIPAFGARHPALSPSGDRLAFDWRGDIWVASAEGGRAERLTAHIAHDSHPRWSPDGAEIAFCSDRHGNRDLFVLTLATGTVERLTFHSDDDWMQDWGPDGRTLYFGSRRESLHPLVYAVPRAGGRPVRVTGDEAFNAAVSPDGRWIAYVRGYTEWWRRGYRGPANRDLWVRALDGGPSWAITDWDGDDDRPQWSADSRALFFQSGLDGGGKNLYRQELRFDEGPDGAPRAAPQGPPRRITRLDDDDLQYFSLSRDGRWAAWESRGGIFVAATDGGEPRRVDLDCPADDRDNAITRRLLDSGATEYAFAPGEKQLAFVVEGEIYAAVVKGAGETGPALRLTDTDAREKDIVWLDEQTLLFVSDRYGQDDIFALRSTDPDEPRLGRSRRREAVRLTDDPGNEWRPLPSPDRRTILYLRDERFLWTMAPDGGRQRRLLDLPGVLHASWSPDSRFIAYSHTTLGYAEDVFVLELDGGRGANVSNHPNDDFHPLWSGDGKRLSWASRTEDGFYHIKYLWLTREEADKSRTQREREREIEEEREAAREEGDRAAKDDAKAPEVRIDWEDFPPRVRAVATVRGYYWDYDQSPDGRHYALRTDVLGEMELWTVDWEGDHLRRLTSGGSDPDRLSWSEGNDAVRYLSGGLIREIRDEEGAAAQVYGFTAELTVDAAARRLQKFHEAWRLLDQGFYDPDFHGCDWAAMRAKYEPLAAAAATQEDWNDAVRQMIGELSASHLGVYGPGPDGGDETGLLGFTPDDAYEGPGVRAAAVLRHGPLDREGRRVDPGDVILAVEGREIAPGANYYALLNHQTGKEIDLAIARGGPGGRRETVTIEPAAGGRIWELLYEQWTERSRRRVDELSQGLLGYVHMDAMGAHDWDRLIEDIFSRAQGKQGLILDVRNNNGGSIHDQVLTLLGRRPYVYSRARGDRDITYDAMWRVDGPVVLMTNERSFSDGEIFPAGFRTLGLGRIVGMPTFGGVIGTHDTRLIDGTGFRVPGTGWYRLDGTPLENRPVEPDLRVPSVPEENLRDADAQLEAAVRECLRMRAAGEHHPAPPPPR</sequence>
<dbReference type="InterPro" id="IPR001478">
    <property type="entry name" value="PDZ"/>
</dbReference>
<dbReference type="CDD" id="cd07562">
    <property type="entry name" value="Peptidase_S41_TRI"/>
    <property type="match status" value="1"/>
</dbReference>
<gene>
    <name evidence="12" type="ORF">FJY75_02815</name>
</gene>
<dbReference type="GO" id="GO:0005737">
    <property type="term" value="C:cytoplasm"/>
    <property type="evidence" value="ECO:0007669"/>
    <property type="project" value="UniProtKB-SubCell"/>
</dbReference>
<evidence type="ECO:0000256" key="9">
    <source>
        <dbReference type="PIRSR" id="PIRSR036421-3"/>
    </source>
</evidence>
<dbReference type="PIRSF" id="PIRSF036421">
    <property type="entry name" value="Tricorn_protease"/>
    <property type="match status" value="1"/>
</dbReference>
<dbReference type="EC" id="3.4.21.-" evidence="7"/>
<dbReference type="SUPFAM" id="SSF69304">
    <property type="entry name" value="Tricorn protease N-terminal domain"/>
    <property type="match status" value="2"/>
</dbReference>
<dbReference type="SMART" id="SM00228">
    <property type="entry name" value="PDZ"/>
    <property type="match status" value="1"/>
</dbReference>
<keyword evidence="4 7" id="KW-0645">Protease</keyword>
<dbReference type="Gene3D" id="3.30.750.44">
    <property type="match status" value="1"/>
</dbReference>
<dbReference type="InterPro" id="IPR036034">
    <property type="entry name" value="PDZ_sf"/>
</dbReference>
<feature type="active site" description="Charge relay system" evidence="8">
    <location>
        <position position="771"/>
    </location>
</feature>
<dbReference type="SMART" id="SM00245">
    <property type="entry name" value="TSPc"/>
    <property type="match status" value="1"/>
</dbReference>
<accession>A0A937X9N3</accession>
<dbReference type="Pfam" id="PF26549">
    <property type="entry name" value="Tricorn_N"/>
    <property type="match status" value="1"/>
</dbReference>
<name>A0A937X9N3_UNCEI</name>
<dbReference type="Pfam" id="PF07676">
    <property type="entry name" value="PD40"/>
    <property type="match status" value="2"/>
</dbReference>
<dbReference type="Pfam" id="PF03572">
    <property type="entry name" value="Peptidase_S41"/>
    <property type="match status" value="1"/>
</dbReference>
<comment type="function">
    <text evidence="7">Degrades oligopeptides.</text>
</comment>
<keyword evidence="6 7" id="KW-0720">Serine protease</keyword>
<dbReference type="EMBL" id="VGIY01000039">
    <property type="protein sequence ID" value="MBM3316762.1"/>
    <property type="molecule type" value="Genomic_DNA"/>
</dbReference>
<reference evidence="12" key="1">
    <citation type="submission" date="2019-03" db="EMBL/GenBank/DDBJ databases">
        <title>Lake Tanganyika Metagenome-Assembled Genomes (MAGs).</title>
        <authorList>
            <person name="Tran P."/>
        </authorList>
    </citation>
    <scope>NUCLEOTIDE SEQUENCE</scope>
    <source>
        <strain evidence="12">M_DeepCast_400m_m2_100</strain>
    </source>
</reference>
<feature type="region of interest" description="Disordered" evidence="10">
    <location>
        <begin position="565"/>
        <end position="593"/>
    </location>
</feature>
<dbReference type="PANTHER" id="PTHR43253:SF1">
    <property type="entry name" value="TRICORN PROTEASE HOMOLOG 2-RELATED"/>
    <property type="match status" value="1"/>
</dbReference>
<dbReference type="InterPro" id="IPR012393">
    <property type="entry name" value="Tricorn_protease"/>
</dbReference>
<dbReference type="Gene3D" id="2.120.10.60">
    <property type="entry name" value="Tricorn protease N-terminal domain"/>
    <property type="match status" value="1"/>
</dbReference>
<evidence type="ECO:0000259" key="11">
    <source>
        <dbReference type="PROSITE" id="PS50106"/>
    </source>
</evidence>